<dbReference type="EMBL" id="JAGKQH010000002">
    <property type="protein sequence ID" value="KAG6605813.1"/>
    <property type="molecule type" value="Genomic_DNA"/>
</dbReference>
<feature type="non-terminal residue" evidence="1">
    <location>
        <position position="1"/>
    </location>
</feature>
<evidence type="ECO:0000313" key="2">
    <source>
        <dbReference type="Proteomes" id="UP000685013"/>
    </source>
</evidence>
<evidence type="ECO:0000313" key="1">
    <source>
        <dbReference type="EMBL" id="KAG6605813.1"/>
    </source>
</evidence>
<keyword evidence="2" id="KW-1185">Reference proteome</keyword>
<name>A0AAV6P431_9ROSI</name>
<reference evidence="1 2" key="1">
    <citation type="journal article" date="2021" name="Hortic Res">
        <title>The domestication of Cucurbita argyrosperma as revealed by the genome of its wild relative.</title>
        <authorList>
            <person name="Barrera-Redondo J."/>
            <person name="Sanchez-de la Vega G."/>
            <person name="Aguirre-Liguori J.A."/>
            <person name="Castellanos-Morales G."/>
            <person name="Gutierrez-Guerrero Y.T."/>
            <person name="Aguirre-Dugua X."/>
            <person name="Aguirre-Planter E."/>
            <person name="Tenaillon M.I."/>
            <person name="Lira-Saade R."/>
            <person name="Eguiarte L.E."/>
        </authorList>
    </citation>
    <scope>NUCLEOTIDE SEQUENCE [LARGE SCALE GENOMIC DNA]</scope>
    <source>
        <strain evidence="1">JBR-2021</strain>
    </source>
</reference>
<sequence>MKNTKREKSKSKIANVLPTKIGQTAPKPGTAAQQGLKEELALAFRAGDPPAATGIDDEGFRVRSWQRITCHSHRRETEGGYVLFVESSGIAYLDSVNTNMQMQIVNLTPKWTVLERIEMGRKTSSQRGYLDSVNTNMQMQIVNLTPE</sequence>
<accession>A0AAV6P431</accession>
<gene>
    <name evidence="1" type="ORF">SDJN03_03130</name>
</gene>
<proteinExistence type="predicted"/>
<dbReference type="AlphaFoldDB" id="A0AAV6P431"/>
<comment type="caution">
    <text evidence="1">The sequence shown here is derived from an EMBL/GenBank/DDBJ whole genome shotgun (WGS) entry which is preliminary data.</text>
</comment>
<protein>
    <submittedName>
        <fullName evidence="1">Uncharacterized protein</fullName>
    </submittedName>
</protein>
<organism evidence="1 2">
    <name type="scientific">Cucurbita argyrosperma subsp. sororia</name>
    <dbReference type="NCBI Taxonomy" id="37648"/>
    <lineage>
        <taxon>Eukaryota</taxon>
        <taxon>Viridiplantae</taxon>
        <taxon>Streptophyta</taxon>
        <taxon>Embryophyta</taxon>
        <taxon>Tracheophyta</taxon>
        <taxon>Spermatophyta</taxon>
        <taxon>Magnoliopsida</taxon>
        <taxon>eudicotyledons</taxon>
        <taxon>Gunneridae</taxon>
        <taxon>Pentapetalae</taxon>
        <taxon>rosids</taxon>
        <taxon>fabids</taxon>
        <taxon>Cucurbitales</taxon>
        <taxon>Cucurbitaceae</taxon>
        <taxon>Cucurbiteae</taxon>
        <taxon>Cucurbita</taxon>
    </lineage>
</organism>
<dbReference type="Proteomes" id="UP000685013">
    <property type="component" value="Chromosome 2"/>
</dbReference>